<name>A0ABU1B176_9BACT</name>
<comment type="caution">
    <text evidence="2">The sequence shown here is derived from an EMBL/GenBank/DDBJ whole genome shotgun (WGS) entry which is preliminary data.</text>
</comment>
<feature type="transmembrane region" description="Helical" evidence="1">
    <location>
        <begin position="103"/>
        <end position="123"/>
    </location>
</feature>
<dbReference type="Proteomes" id="UP001225316">
    <property type="component" value="Unassembled WGS sequence"/>
</dbReference>
<keyword evidence="3" id="KW-1185">Reference proteome</keyword>
<organism evidence="2 3">
    <name type="scientific">Thalassobacterium maritimum</name>
    <dbReference type="NCBI Taxonomy" id="3041265"/>
    <lineage>
        <taxon>Bacteria</taxon>
        <taxon>Pseudomonadati</taxon>
        <taxon>Verrucomicrobiota</taxon>
        <taxon>Opitutia</taxon>
        <taxon>Puniceicoccales</taxon>
        <taxon>Coraliomargaritaceae</taxon>
        <taxon>Thalassobacterium</taxon>
    </lineage>
</organism>
<feature type="transmembrane region" description="Helical" evidence="1">
    <location>
        <begin position="44"/>
        <end position="63"/>
    </location>
</feature>
<dbReference type="EMBL" id="JARXHW010000056">
    <property type="protein sequence ID" value="MDQ8209197.1"/>
    <property type="molecule type" value="Genomic_DNA"/>
</dbReference>
<proteinExistence type="predicted"/>
<feature type="transmembrane region" description="Helical" evidence="1">
    <location>
        <begin position="7"/>
        <end position="32"/>
    </location>
</feature>
<evidence type="ECO:0000313" key="2">
    <source>
        <dbReference type="EMBL" id="MDQ8209197.1"/>
    </source>
</evidence>
<evidence type="ECO:0000313" key="3">
    <source>
        <dbReference type="Proteomes" id="UP001225316"/>
    </source>
</evidence>
<sequence length="132" mass="14839">MLTKQHAIVMWIIWFAQLQAAFIFQFFLAGGFSKETNVVEPMAIWLWFLCLVPLVLATGIRWLGIPKMTQPNQQLATMIIGLALCEASVLSSIFLVAPDYPQYQIGILMVAVVSIIQFAPSYATPGYKLEER</sequence>
<keyword evidence="1" id="KW-1133">Transmembrane helix</keyword>
<evidence type="ECO:0000256" key="1">
    <source>
        <dbReference type="SAM" id="Phobius"/>
    </source>
</evidence>
<keyword evidence="1" id="KW-0812">Transmembrane</keyword>
<dbReference type="RefSeq" id="WP_308952042.1">
    <property type="nucleotide sequence ID" value="NZ_JARXHW010000056.1"/>
</dbReference>
<gene>
    <name evidence="2" type="ORF">QEH52_16845</name>
</gene>
<accession>A0ABU1B176</accession>
<reference evidence="2 3" key="1">
    <citation type="submission" date="2023-04" db="EMBL/GenBank/DDBJ databases">
        <title>A novel bacteria isolated from coastal sediment.</title>
        <authorList>
            <person name="Liu X.-J."/>
            <person name="Du Z.-J."/>
        </authorList>
    </citation>
    <scope>NUCLEOTIDE SEQUENCE [LARGE SCALE GENOMIC DNA]</scope>
    <source>
        <strain evidence="2 3">SDUM461003</strain>
    </source>
</reference>
<keyword evidence="1" id="KW-0472">Membrane</keyword>
<protein>
    <submittedName>
        <fullName evidence="2">Uncharacterized protein</fullName>
    </submittedName>
</protein>
<feature type="transmembrane region" description="Helical" evidence="1">
    <location>
        <begin position="75"/>
        <end position="97"/>
    </location>
</feature>